<dbReference type="EC" id="3.1.13.1" evidence="8"/>
<dbReference type="PATRIC" id="fig|1423734.3.peg.1316"/>
<dbReference type="Pfam" id="PF17876">
    <property type="entry name" value="CSD2"/>
    <property type="match status" value="1"/>
</dbReference>
<dbReference type="GO" id="GO:0005829">
    <property type="term" value="C:cytosol"/>
    <property type="evidence" value="ECO:0007669"/>
    <property type="project" value="TreeGrafter"/>
</dbReference>
<comment type="caution">
    <text evidence="11">The sequence shown here is derived from an EMBL/GenBank/DDBJ whole genome shotgun (WGS) entry which is preliminary data.</text>
</comment>
<reference evidence="11 12" key="1">
    <citation type="journal article" date="2015" name="Genome Announc.">
        <title>Expanding the biotechnology potential of lactobacilli through comparative genomics of 213 strains and associated genera.</title>
        <authorList>
            <person name="Sun Z."/>
            <person name="Harris H.M."/>
            <person name="McCann A."/>
            <person name="Guo C."/>
            <person name="Argimon S."/>
            <person name="Zhang W."/>
            <person name="Yang X."/>
            <person name="Jeffery I.B."/>
            <person name="Cooney J.C."/>
            <person name="Kagawa T.F."/>
            <person name="Liu W."/>
            <person name="Song Y."/>
            <person name="Salvetti E."/>
            <person name="Wrobel A."/>
            <person name="Rasinkangas P."/>
            <person name="Parkhill J."/>
            <person name="Rea M.C."/>
            <person name="O'Sullivan O."/>
            <person name="Ritari J."/>
            <person name="Douillard F.P."/>
            <person name="Paul Ross R."/>
            <person name="Yang R."/>
            <person name="Briner A.E."/>
            <person name="Felis G.E."/>
            <person name="de Vos W.M."/>
            <person name="Barrangou R."/>
            <person name="Klaenhammer T.R."/>
            <person name="Caufield P.W."/>
            <person name="Cui Y."/>
            <person name="Zhang H."/>
            <person name="O'Toole P.W."/>
        </authorList>
    </citation>
    <scope>NUCLEOTIDE SEQUENCE [LARGE SCALE GENOMIC DNA]</scope>
    <source>
        <strain evidence="11 12">DSM 18527</strain>
    </source>
</reference>
<dbReference type="Proteomes" id="UP000051236">
    <property type="component" value="Unassembled WGS sequence"/>
</dbReference>
<protein>
    <recommendedName>
        <fullName evidence="8">Ribonuclease R</fullName>
        <shortName evidence="8">RNase R</shortName>
        <ecNumber evidence="8">3.1.13.1</ecNumber>
    </recommendedName>
</protein>
<dbReference type="Pfam" id="PF08206">
    <property type="entry name" value="OB_RNB"/>
    <property type="match status" value="1"/>
</dbReference>
<dbReference type="SMART" id="SM00357">
    <property type="entry name" value="CSP"/>
    <property type="match status" value="1"/>
</dbReference>
<dbReference type="GO" id="GO:0006402">
    <property type="term" value="P:mRNA catabolic process"/>
    <property type="evidence" value="ECO:0007669"/>
    <property type="project" value="TreeGrafter"/>
</dbReference>
<dbReference type="Gene3D" id="2.40.50.140">
    <property type="entry name" value="Nucleic acid-binding proteins"/>
    <property type="match status" value="2"/>
</dbReference>
<dbReference type="InterPro" id="IPR011805">
    <property type="entry name" value="RNase_R"/>
</dbReference>
<keyword evidence="7 8" id="KW-0694">RNA-binding</keyword>
<evidence type="ECO:0000256" key="7">
    <source>
        <dbReference type="ARBA" id="ARBA00022884"/>
    </source>
</evidence>
<dbReference type="STRING" id="1423734.FC83_GL001303"/>
<evidence type="ECO:0000256" key="3">
    <source>
        <dbReference type="ARBA" id="ARBA00022490"/>
    </source>
</evidence>
<dbReference type="GO" id="GO:0003723">
    <property type="term" value="F:RNA binding"/>
    <property type="evidence" value="ECO:0007669"/>
    <property type="project" value="UniProtKB-UniRule"/>
</dbReference>
<evidence type="ECO:0000256" key="6">
    <source>
        <dbReference type="ARBA" id="ARBA00022839"/>
    </source>
</evidence>
<dbReference type="Pfam" id="PF00575">
    <property type="entry name" value="S1"/>
    <property type="match status" value="1"/>
</dbReference>
<dbReference type="InterPro" id="IPR003029">
    <property type="entry name" value="S1_domain"/>
</dbReference>
<evidence type="ECO:0000256" key="5">
    <source>
        <dbReference type="ARBA" id="ARBA00022801"/>
    </source>
</evidence>
<dbReference type="PANTHER" id="PTHR23355">
    <property type="entry name" value="RIBONUCLEASE"/>
    <property type="match status" value="1"/>
</dbReference>
<feature type="region of interest" description="Disordered" evidence="9">
    <location>
        <begin position="727"/>
        <end position="749"/>
    </location>
</feature>
<dbReference type="eggNOG" id="COG0557">
    <property type="taxonomic scope" value="Bacteria"/>
</dbReference>
<comment type="catalytic activity">
    <reaction evidence="1 8">
        <text>Exonucleolytic cleavage in the 3'- to 5'-direction to yield nucleoside 5'-phosphates.</text>
        <dbReference type="EC" id="3.1.13.1"/>
    </reaction>
</comment>
<feature type="domain" description="S1 motif" evidence="10">
    <location>
        <begin position="641"/>
        <end position="725"/>
    </location>
</feature>
<keyword evidence="3 8" id="KW-0963">Cytoplasm</keyword>
<gene>
    <name evidence="8" type="primary">rnr</name>
    <name evidence="11" type="ORF">FC83_GL001303</name>
</gene>
<evidence type="ECO:0000256" key="2">
    <source>
        <dbReference type="ARBA" id="ARBA00004496"/>
    </source>
</evidence>
<dbReference type="PANTHER" id="PTHR23355:SF9">
    <property type="entry name" value="DIS3-LIKE EXONUCLEASE 2"/>
    <property type="match status" value="1"/>
</dbReference>
<sequence length="749" mass="84964">MTQAERLQTEVLTVFQNHPDRKFTVQEVNDQLELKGASAFKRVVKAIAELEGAGRIQISNKGKFKLTEQKATISGIFHANERGFGFVSIPDSDDPDIFIPKEAKHTAINGDEVEAQIVRDGDPWKNRGPEGKIINILNRAVTTMVGDFKQYSDVEVQKTGFVGYIQSREKKLSGIPVFLSDKGLHPQMGDIVLADITDYPSEDRPGQMRGIAVKIIGNQNDPGVDIESQVYAHGLHIDFPQEALNQANAIPDHVNPEDKEGRRDITDQQVITIDGDDSKDFDDAVVAWKMANGHYHLGVHIADVSHYVTENSPLDQEAYDRGTSVYLADRVVPMIPFRLSNGICSLNPDEERLAMSCDMEIDDRGKIHHADIYPSVIKSHARMTYNNVNKILNHEDPELEAKYADLVPMLELMAELHHILFDMRHRRGAIDFEDAEAHIIVDENSHPIDIVLRERGTSERMIESFMLAANETVAETWYKKDVPFLYRVHETPDEEKVKNFFEFVSAFGIAGVGNAKDVKPLMLQNVLSKVKDTPEESVVNIMLLRSMKQAHYSDELLGHFGIGAQYYTHFTSPIRRYPDLMVHRLIHSYLSNGTGEKVQSHWHDILPDVAQQTSIQERKAVDTERDVDDLLKAQYMEDRVGEQFNAVVSSVTSFGMFVALENTVEGLVHISTMADDYYAYNERSMTLIGEHTHKMYKIGQPIRVELMRADVKQRQLDFEIVLSDEEKKNAVKKPQRKPQRGPRNNNRKK</sequence>
<evidence type="ECO:0000313" key="12">
    <source>
        <dbReference type="Proteomes" id="UP000051236"/>
    </source>
</evidence>
<dbReference type="GO" id="GO:0008859">
    <property type="term" value="F:exoribonuclease II activity"/>
    <property type="evidence" value="ECO:0007669"/>
    <property type="project" value="UniProtKB-UniRule"/>
</dbReference>
<comment type="function">
    <text evidence="8">3'-5' exoribonuclease that releases 5'-nucleoside monophosphates and is involved in maturation of structured RNAs.</text>
</comment>
<comment type="similarity">
    <text evidence="8">Belongs to the RNR ribonuclease family. RNase R subfamily.</text>
</comment>
<evidence type="ECO:0000256" key="8">
    <source>
        <dbReference type="HAMAP-Rule" id="MF_01895"/>
    </source>
</evidence>
<evidence type="ECO:0000256" key="9">
    <source>
        <dbReference type="SAM" id="MobiDB-lite"/>
    </source>
</evidence>
<organism evidence="11 12">
    <name type="scientific">Agrilactobacillus composti DSM 18527 = JCM 14202</name>
    <dbReference type="NCBI Taxonomy" id="1423734"/>
    <lineage>
        <taxon>Bacteria</taxon>
        <taxon>Bacillati</taxon>
        <taxon>Bacillota</taxon>
        <taxon>Bacilli</taxon>
        <taxon>Lactobacillales</taxon>
        <taxon>Lactobacillaceae</taxon>
        <taxon>Agrilactobacillus</taxon>
    </lineage>
</organism>
<dbReference type="InterPro" id="IPR001900">
    <property type="entry name" value="RNase_II/R"/>
</dbReference>
<dbReference type="EMBL" id="AZGA01000016">
    <property type="protein sequence ID" value="KRM35175.1"/>
    <property type="molecule type" value="Genomic_DNA"/>
</dbReference>
<dbReference type="SMART" id="SM00955">
    <property type="entry name" value="RNB"/>
    <property type="match status" value="1"/>
</dbReference>
<comment type="subcellular location">
    <subcellularLocation>
        <location evidence="2 8">Cytoplasm</location>
    </subcellularLocation>
</comment>
<dbReference type="PROSITE" id="PS50126">
    <property type="entry name" value="S1"/>
    <property type="match status" value="1"/>
</dbReference>
<dbReference type="CDD" id="cd04471">
    <property type="entry name" value="S1_RNase_R"/>
    <property type="match status" value="1"/>
</dbReference>
<keyword evidence="6 8" id="KW-0269">Exonuclease</keyword>
<evidence type="ECO:0000256" key="1">
    <source>
        <dbReference type="ARBA" id="ARBA00001849"/>
    </source>
</evidence>
<evidence type="ECO:0000313" key="11">
    <source>
        <dbReference type="EMBL" id="KRM35175.1"/>
    </source>
</evidence>
<dbReference type="SMART" id="SM00316">
    <property type="entry name" value="S1"/>
    <property type="match status" value="1"/>
</dbReference>
<dbReference type="SUPFAM" id="SSF50249">
    <property type="entry name" value="Nucleic acid-binding proteins"/>
    <property type="match status" value="4"/>
</dbReference>
<dbReference type="InterPro" id="IPR022966">
    <property type="entry name" value="RNase_II/R_CS"/>
</dbReference>
<name>A0A0R1XYD6_9LACO</name>
<dbReference type="Pfam" id="PF00773">
    <property type="entry name" value="RNB"/>
    <property type="match status" value="1"/>
</dbReference>
<accession>A0A0R1XYD6</accession>
<keyword evidence="5 8" id="KW-0378">Hydrolase</keyword>
<dbReference type="NCBIfam" id="TIGR00358">
    <property type="entry name" value="3_prime_RNase"/>
    <property type="match status" value="1"/>
</dbReference>
<evidence type="ECO:0000256" key="4">
    <source>
        <dbReference type="ARBA" id="ARBA00022722"/>
    </source>
</evidence>
<dbReference type="InterPro" id="IPR012340">
    <property type="entry name" value="NA-bd_OB-fold"/>
</dbReference>
<dbReference type="InterPro" id="IPR004476">
    <property type="entry name" value="RNase_II/RNase_R"/>
</dbReference>
<dbReference type="PROSITE" id="PS01175">
    <property type="entry name" value="RIBONUCLEASE_II"/>
    <property type="match status" value="1"/>
</dbReference>
<dbReference type="NCBIfam" id="TIGR02063">
    <property type="entry name" value="RNase_R"/>
    <property type="match status" value="1"/>
</dbReference>
<dbReference type="RefSeq" id="WP_082622561.1">
    <property type="nucleotide sequence ID" value="NZ_AZGA01000016.1"/>
</dbReference>
<dbReference type="InterPro" id="IPR013223">
    <property type="entry name" value="RNase_B_OB_dom"/>
</dbReference>
<keyword evidence="4 8" id="KW-0540">Nuclease</keyword>
<dbReference type="AlphaFoldDB" id="A0A0R1XYD6"/>
<dbReference type="InterPro" id="IPR011129">
    <property type="entry name" value="CSD"/>
</dbReference>
<feature type="compositionally biased region" description="Basic residues" evidence="9">
    <location>
        <begin position="730"/>
        <end position="749"/>
    </location>
</feature>
<keyword evidence="12" id="KW-1185">Reference proteome</keyword>
<dbReference type="HAMAP" id="MF_01895">
    <property type="entry name" value="RNase_R"/>
    <property type="match status" value="1"/>
</dbReference>
<dbReference type="InterPro" id="IPR040476">
    <property type="entry name" value="CSD2"/>
</dbReference>
<proteinExistence type="inferred from homology"/>
<dbReference type="InterPro" id="IPR050180">
    <property type="entry name" value="RNR_Ribonuclease"/>
</dbReference>
<evidence type="ECO:0000259" key="10">
    <source>
        <dbReference type="PROSITE" id="PS50126"/>
    </source>
</evidence>